<evidence type="ECO:0000313" key="4">
    <source>
        <dbReference type="EMBL" id="KAF9948184.1"/>
    </source>
</evidence>
<dbReference type="PANTHER" id="PTHR31145:SF6">
    <property type="entry name" value="INTEGRAL MEMBRANE PROTEIN (AFU_ORTHOLOGUE AFUA_7G01610)"/>
    <property type="match status" value="1"/>
</dbReference>
<keyword evidence="2" id="KW-1133">Transmembrane helix</keyword>
<feature type="non-terminal residue" evidence="4">
    <location>
        <position position="1"/>
    </location>
</feature>
<dbReference type="InterPro" id="IPR010308">
    <property type="entry name" value="TRP_C"/>
</dbReference>
<feature type="domain" description="TRP C-terminal" evidence="3">
    <location>
        <begin position="257"/>
        <end position="596"/>
    </location>
</feature>
<name>A0A9P6IUD3_9FUNG</name>
<feature type="transmembrane region" description="Helical" evidence="2">
    <location>
        <begin position="497"/>
        <end position="515"/>
    </location>
</feature>
<comment type="caution">
    <text evidence="4">The sequence shown here is derived from an EMBL/GenBank/DDBJ whole genome shotgun (WGS) entry which is preliminary data.</text>
</comment>
<evidence type="ECO:0000259" key="3">
    <source>
        <dbReference type="Pfam" id="PF06011"/>
    </source>
</evidence>
<feature type="transmembrane region" description="Helical" evidence="2">
    <location>
        <begin position="416"/>
        <end position="438"/>
    </location>
</feature>
<dbReference type="GO" id="GO:0016020">
    <property type="term" value="C:membrane"/>
    <property type="evidence" value="ECO:0007669"/>
    <property type="project" value="TreeGrafter"/>
</dbReference>
<feature type="transmembrane region" description="Helical" evidence="2">
    <location>
        <begin position="50"/>
        <end position="69"/>
    </location>
</feature>
<feature type="transmembrane region" description="Helical" evidence="2">
    <location>
        <begin position="566"/>
        <end position="589"/>
    </location>
</feature>
<keyword evidence="5" id="KW-1185">Reference proteome</keyword>
<dbReference type="OrthoDB" id="2115177at2759"/>
<feature type="compositionally biased region" description="Low complexity" evidence="1">
    <location>
        <begin position="239"/>
        <end position="281"/>
    </location>
</feature>
<organism evidence="4 5">
    <name type="scientific">Modicella reniformis</name>
    <dbReference type="NCBI Taxonomy" id="1440133"/>
    <lineage>
        <taxon>Eukaryota</taxon>
        <taxon>Fungi</taxon>
        <taxon>Fungi incertae sedis</taxon>
        <taxon>Mucoromycota</taxon>
        <taxon>Mortierellomycotina</taxon>
        <taxon>Mortierellomycetes</taxon>
        <taxon>Mortierellales</taxon>
        <taxon>Mortierellaceae</taxon>
        <taxon>Modicella</taxon>
    </lineage>
</organism>
<dbReference type="Proteomes" id="UP000749646">
    <property type="component" value="Unassembled WGS sequence"/>
</dbReference>
<feature type="region of interest" description="Disordered" evidence="1">
    <location>
        <begin position="207"/>
        <end position="281"/>
    </location>
</feature>
<dbReference type="AlphaFoldDB" id="A0A9P6IUD3"/>
<feature type="transmembrane region" description="Helical" evidence="2">
    <location>
        <begin position="527"/>
        <end position="546"/>
    </location>
</feature>
<keyword evidence="2" id="KW-0472">Membrane</keyword>
<evidence type="ECO:0000256" key="1">
    <source>
        <dbReference type="SAM" id="MobiDB-lite"/>
    </source>
</evidence>
<feature type="transmembrane region" description="Helical" evidence="2">
    <location>
        <begin position="344"/>
        <end position="369"/>
    </location>
</feature>
<sequence length="686" mass="75564">MSTNFTVDQTAPFAELAVRFQVVSAKNQTVVCVAILIEQNMTRVNTAVSYLPLALALYSAMVSFVSIIVRAAIGNGFMSALATYGLATTSGIVSVHTPGIFDIFSYTQFIVMTGQLSINYPSFYSTFTSLFHWSFLEFPNSFAGSGPENATEVLKYGGAGSVNLIKGSKYPVDNRKLGNQLMSMSWDQEFSTTLRSSIGTIPAIDIMAPTSSPTVSSENRHQKRQQLEPTQATEPPPTTTTLSTSTNSTNSTSTTTKSTTKSSSNSTTSSSTKSKSTTTTLNSQTVTFTKSSIPTSTVIITPTITDPFNSVDSTYRKYNVSRYGMEAYAAAIGMFPSDIFLCTLINIIVAGGVSLFLSTFVLVVIWSSAKSNHRKNQTLQYASNFVAGNLLRVWSLFYTPLALSAMYQLTISGSTLLMAIASVSLLILSVGVTVLLTWRILHASARLLLFENMGALLKYGPLYNTLTEEGTLFFLVNLLVRFLWGLCVAMLSTHAIAQIGVLLAVELGYMLVIGVKWPFTESGDNKFHLLLGFLRIVITGCSIAYLHELDTTPEVRQLFGYIQMALHLAVFIVMFALILWNTIQVVLLWQSRHRTFWKTKVFGLEGTAEHDHDWVVTGRPQSRRPAPALVNPNPMQPVQTRRYTVQPYSSITNIQSADDEDLTRHRSAFRHTLQASGYRQSRFPLE</sequence>
<gene>
    <name evidence="4" type="ORF">BGZ65_008239</name>
</gene>
<dbReference type="PANTHER" id="PTHR31145">
    <property type="entry name" value="INTEGRAL MEMBRANE PROTEIN (AFU_ORTHOLOGUE AFUA_7G01610)"/>
    <property type="match status" value="1"/>
</dbReference>
<feature type="transmembrane region" description="Helical" evidence="2">
    <location>
        <begin position="390"/>
        <end position="410"/>
    </location>
</feature>
<keyword evidence="2" id="KW-0812">Transmembrane</keyword>
<proteinExistence type="predicted"/>
<accession>A0A9P6IUD3</accession>
<dbReference type="Pfam" id="PF06011">
    <property type="entry name" value="TRP"/>
    <property type="match status" value="2"/>
</dbReference>
<dbReference type="GO" id="GO:0055085">
    <property type="term" value="P:transmembrane transport"/>
    <property type="evidence" value="ECO:0007669"/>
    <property type="project" value="TreeGrafter"/>
</dbReference>
<protein>
    <recommendedName>
        <fullName evidence="3">TRP C-terminal domain-containing protein</fullName>
    </recommendedName>
</protein>
<dbReference type="InterPro" id="IPR040241">
    <property type="entry name" value="TRP_Flc/Pkd2-like"/>
</dbReference>
<feature type="domain" description="TRP C-terminal" evidence="3">
    <location>
        <begin position="59"/>
        <end position="136"/>
    </location>
</feature>
<dbReference type="EMBL" id="JAAAHW010007456">
    <property type="protein sequence ID" value="KAF9948184.1"/>
    <property type="molecule type" value="Genomic_DNA"/>
</dbReference>
<evidence type="ECO:0000256" key="2">
    <source>
        <dbReference type="SAM" id="Phobius"/>
    </source>
</evidence>
<evidence type="ECO:0000313" key="5">
    <source>
        <dbReference type="Proteomes" id="UP000749646"/>
    </source>
</evidence>
<reference evidence="4" key="1">
    <citation type="journal article" date="2020" name="Fungal Divers.">
        <title>Resolving the Mortierellaceae phylogeny through synthesis of multi-gene phylogenetics and phylogenomics.</title>
        <authorList>
            <person name="Vandepol N."/>
            <person name="Liber J."/>
            <person name="Desiro A."/>
            <person name="Na H."/>
            <person name="Kennedy M."/>
            <person name="Barry K."/>
            <person name="Grigoriev I.V."/>
            <person name="Miller A.N."/>
            <person name="O'Donnell K."/>
            <person name="Stajich J.E."/>
            <person name="Bonito G."/>
        </authorList>
    </citation>
    <scope>NUCLEOTIDE SEQUENCE</scope>
    <source>
        <strain evidence="4">MES-2147</strain>
    </source>
</reference>
<feature type="transmembrane region" description="Helical" evidence="2">
    <location>
        <begin position="472"/>
        <end position="491"/>
    </location>
</feature>